<sequence length="125" mass="13788">MTAMEVENSDPATADNGRLIRPFSLTGGRTRPSRTDFAMTSQVVAVPTMEPAELEPEHLSVMGECARPVSVAEVAARTRLPLGVLRILIADLLDRGHVMVHISPWQQHRPDAQTLRSVIERIRAL</sequence>
<gene>
    <name evidence="1" type="ORF">HNR23_001639</name>
</gene>
<proteinExistence type="predicted"/>
<dbReference type="AlphaFoldDB" id="A0A7W9YG84"/>
<dbReference type="PANTHER" id="PTHR36221:SF1">
    <property type="entry name" value="DUF742 DOMAIN-CONTAINING PROTEIN"/>
    <property type="match status" value="1"/>
</dbReference>
<dbReference type="Proteomes" id="UP000546642">
    <property type="component" value="Unassembled WGS sequence"/>
</dbReference>
<evidence type="ECO:0008006" key="3">
    <source>
        <dbReference type="Google" id="ProtNLM"/>
    </source>
</evidence>
<reference evidence="1 2" key="1">
    <citation type="submission" date="2020-08" db="EMBL/GenBank/DDBJ databases">
        <title>Sequencing the genomes of 1000 actinobacteria strains.</title>
        <authorList>
            <person name="Klenk H.-P."/>
        </authorList>
    </citation>
    <scope>NUCLEOTIDE SEQUENCE [LARGE SCALE GENOMIC DNA]</scope>
    <source>
        <strain evidence="1 2">DSM 46659</strain>
    </source>
</reference>
<dbReference type="PANTHER" id="PTHR36221">
    <property type="entry name" value="DUF742 DOMAIN-CONTAINING PROTEIN"/>
    <property type="match status" value="1"/>
</dbReference>
<evidence type="ECO:0000313" key="1">
    <source>
        <dbReference type="EMBL" id="MBB6171579.1"/>
    </source>
</evidence>
<name>A0A7W9YG84_9ACTN</name>
<keyword evidence="2" id="KW-1185">Reference proteome</keyword>
<evidence type="ECO:0000313" key="2">
    <source>
        <dbReference type="Proteomes" id="UP000546642"/>
    </source>
</evidence>
<dbReference type="EMBL" id="JACHDS010000001">
    <property type="protein sequence ID" value="MBB6171579.1"/>
    <property type="molecule type" value="Genomic_DNA"/>
</dbReference>
<comment type="caution">
    <text evidence="1">The sequence shown here is derived from an EMBL/GenBank/DDBJ whole genome shotgun (WGS) entry which is preliminary data.</text>
</comment>
<organism evidence="1 2">
    <name type="scientific">Nocardiopsis mwathae</name>
    <dbReference type="NCBI Taxonomy" id="1472723"/>
    <lineage>
        <taxon>Bacteria</taxon>
        <taxon>Bacillati</taxon>
        <taxon>Actinomycetota</taxon>
        <taxon>Actinomycetes</taxon>
        <taxon>Streptosporangiales</taxon>
        <taxon>Nocardiopsidaceae</taxon>
        <taxon>Nocardiopsis</taxon>
    </lineage>
</organism>
<protein>
    <recommendedName>
        <fullName evidence="3">DUF742 domain-containing protein</fullName>
    </recommendedName>
</protein>
<dbReference type="InterPro" id="IPR007995">
    <property type="entry name" value="DUF742"/>
</dbReference>
<dbReference type="Pfam" id="PF05331">
    <property type="entry name" value="DUF742"/>
    <property type="match status" value="1"/>
</dbReference>
<accession>A0A7W9YG84</accession>